<evidence type="ECO:0000313" key="1">
    <source>
        <dbReference type="EMBL" id="PIW97058.1"/>
    </source>
</evidence>
<dbReference type="Proteomes" id="UP000230837">
    <property type="component" value="Unassembled WGS sequence"/>
</dbReference>
<evidence type="ECO:0000313" key="2">
    <source>
        <dbReference type="Proteomes" id="UP000230837"/>
    </source>
</evidence>
<dbReference type="Gene3D" id="3.90.190.20">
    <property type="entry name" value="Mur ligase, C-terminal domain"/>
    <property type="match status" value="1"/>
</dbReference>
<accession>A0A2M7IP48</accession>
<dbReference type="EMBL" id="PFHR01000090">
    <property type="protein sequence ID" value="PIW97058.1"/>
    <property type="molecule type" value="Genomic_DNA"/>
</dbReference>
<name>A0A2M7IP48_9BACT</name>
<protein>
    <recommendedName>
        <fullName evidence="3">UDP-N-acetylmuramoyl-tripeptide--D-alanyl-D-alanine ligase</fullName>
    </recommendedName>
</protein>
<comment type="caution">
    <text evidence="1">The sequence shown here is derived from an EMBL/GenBank/DDBJ whole genome shotgun (WGS) entry which is preliminary data.</text>
</comment>
<dbReference type="InterPro" id="IPR036615">
    <property type="entry name" value="Mur_ligase_C_dom_sf"/>
</dbReference>
<feature type="non-terminal residue" evidence="1">
    <location>
        <position position="1"/>
    </location>
</feature>
<dbReference type="AlphaFoldDB" id="A0A2M7IP48"/>
<organism evidence="1 2">
    <name type="scientific">Candidatus Kaiserbacteria bacterium CG_4_8_14_3_um_filter_38_9</name>
    <dbReference type="NCBI Taxonomy" id="1974599"/>
    <lineage>
        <taxon>Bacteria</taxon>
        <taxon>Candidatus Kaiseribacteriota</taxon>
    </lineage>
</organism>
<dbReference type="GO" id="GO:0016881">
    <property type="term" value="F:acid-amino acid ligase activity"/>
    <property type="evidence" value="ECO:0007669"/>
    <property type="project" value="InterPro"/>
</dbReference>
<dbReference type="SUPFAM" id="SSF53244">
    <property type="entry name" value="MurD-like peptide ligases, peptide-binding domain"/>
    <property type="match status" value="1"/>
</dbReference>
<proteinExistence type="predicted"/>
<evidence type="ECO:0008006" key="3">
    <source>
        <dbReference type="Google" id="ProtNLM"/>
    </source>
</evidence>
<gene>
    <name evidence="1" type="ORF">COZ82_01635</name>
</gene>
<sequence>FSSREHEKVGELVPKCADVLITLGVRSRKIAKVALEFGMNEEFIFQYDDVMRAGRELQNYLQPGDVVLVKASQSIRAEKIVEEIMADPELASELLVRQDEAWKKR</sequence>
<reference evidence="2" key="1">
    <citation type="submission" date="2017-09" db="EMBL/GenBank/DDBJ databases">
        <title>Depth-based differentiation of microbial function through sediment-hosted aquifers and enrichment of novel symbionts in the deep terrestrial subsurface.</title>
        <authorList>
            <person name="Probst A.J."/>
            <person name="Ladd B."/>
            <person name="Jarett J.K."/>
            <person name="Geller-Mcgrath D.E."/>
            <person name="Sieber C.M.K."/>
            <person name="Emerson J.B."/>
            <person name="Anantharaman K."/>
            <person name="Thomas B.C."/>
            <person name="Malmstrom R."/>
            <person name="Stieglmeier M."/>
            <person name="Klingl A."/>
            <person name="Woyke T."/>
            <person name="Ryan C.M."/>
            <person name="Banfield J.F."/>
        </authorList>
    </citation>
    <scope>NUCLEOTIDE SEQUENCE [LARGE SCALE GENOMIC DNA]</scope>
</reference>